<evidence type="ECO:0000259" key="10">
    <source>
        <dbReference type="Pfam" id="PF13962"/>
    </source>
</evidence>
<dbReference type="Proteomes" id="UP000636709">
    <property type="component" value="Unassembled WGS sequence"/>
</dbReference>
<evidence type="ECO:0000256" key="7">
    <source>
        <dbReference type="PROSITE-ProRule" id="PRU00023"/>
    </source>
</evidence>
<dbReference type="PROSITE" id="PS50088">
    <property type="entry name" value="ANK_REPEAT"/>
    <property type="match status" value="3"/>
</dbReference>
<feature type="repeat" description="ANK" evidence="7">
    <location>
        <begin position="203"/>
        <end position="236"/>
    </location>
</feature>
<evidence type="ECO:0000256" key="2">
    <source>
        <dbReference type="ARBA" id="ARBA00022692"/>
    </source>
</evidence>
<dbReference type="PANTHER" id="PTHR24186:SF50">
    <property type="entry name" value="ANKYRIN REPEAT-CONTAINING PROTEIN ITN1-LIKE ISOFORM X1"/>
    <property type="match status" value="1"/>
</dbReference>
<dbReference type="PANTHER" id="PTHR24186">
    <property type="entry name" value="PROTEIN PHOSPHATASE 1 REGULATORY SUBUNIT"/>
    <property type="match status" value="1"/>
</dbReference>
<evidence type="ECO:0000313" key="12">
    <source>
        <dbReference type="Proteomes" id="UP000636709"/>
    </source>
</evidence>
<feature type="region of interest" description="Disordered" evidence="8">
    <location>
        <begin position="344"/>
        <end position="425"/>
    </location>
</feature>
<keyword evidence="4 9" id="KW-1133">Transmembrane helix</keyword>
<dbReference type="PROSITE" id="PS50297">
    <property type="entry name" value="ANK_REP_REGION"/>
    <property type="match status" value="3"/>
</dbReference>
<organism evidence="11 12">
    <name type="scientific">Digitaria exilis</name>
    <dbReference type="NCBI Taxonomy" id="1010633"/>
    <lineage>
        <taxon>Eukaryota</taxon>
        <taxon>Viridiplantae</taxon>
        <taxon>Streptophyta</taxon>
        <taxon>Embryophyta</taxon>
        <taxon>Tracheophyta</taxon>
        <taxon>Spermatophyta</taxon>
        <taxon>Magnoliopsida</taxon>
        <taxon>Liliopsida</taxon>
        <taxon>Poales</taxon>
        <taxon>Poaceae</taxon>
        <taxon>PACMAD clade</taxon>
        <taxon>Panicoideae</taxon>
        <taxon>Panicodae</taxon>
        <taxon>Paniceae</taxon>
        <taxon>Anthephorinae</taxon>
        <taxon>Digitaria</taxon>
    </lineage>
</organism>
<evidence type="ECO:0000256" key="3">
    <source>
        <dbReference type="ARBA" id="ARBA00022737"/>
    </source>
</evidence>
<dbReference type="AlphaFoldDB" id="A0A835ENX8"/>
<evidence type="ECO:0000256" key="4">
    <source>
        <dbReference type="ARBA" id="ARBA00022989"/>
    </source>
</evidence>
<name>A0A835ENX8_9POAL</name>
<evidence type="ECO:0000256" key="6">
    <source>
        <dbReference type="ARBA" id="ARBA00023136"/>
    </source>
</evidence>
<dbReference type="Pfam" id="PF12796">
    <property type="entry name" value="Ank_2"/>
    <property type="match status" value="3"/>
</dbReference>
<evidence type="ECO:0000256" key="1">
    <source>
        <dbReference type="ARBA" id="ARBA00004141"/>
    </source>
</evidence>
<comment type="subcellular location">
    <subcellularLocation>
        <location evidence="1">Membrane</location>
        <topology evidence="1">Multi-pass membrane protein</topology>
    </subcellularLocation>
</comment>
<feature type="repeat" description="ANK" evidence="7">
    <location>
        <begin position="53"/>
        <end position="79"/>
    </location>
</feature>
<keyword evidence="2 9" id="KW-0812">Transmembrane</keyword>
<dbReference type="InterPro" id="IPR002110">
    <property type="entry name" value="Ankyrin_rpt"/>
</dbReference>
<keyword evidence="5 7" id="KW-0040">ANK repeat</keyword>
<evidence type="ECO:0000256" key="8">
    <source>
        <dbReference type="SAM" id="MobiDB-lite"/>
    </source>
</evidence>
<accession>A0A835ENX8</accession>
<dbReference type="OrthoDB" id="681442at2759"/>
<feature type="transmembrane region" description="Helical" evidence="9">
    <location>
        <begin position="314"/>
        <end position="336"/>
    </location>
</feature>
<comment type="caution">
    <text evidence="11">The sequence shown here is derived from an EMBL/GenBank/DDBJ whole genome shotgun (WGS) entry which is preliminary data.</text>
</comment>
<feature type="repeat" description="ANK" evidence="7">
    <location>
        <begin position="127"/>
        <end position="159"/>
    </location>
</feature>
<dbReference type="SMART" id="SM00248">
    <property type="entry name" value="ANK"/>
    <property type="match status" value="6"/>
</dbReference>
<evidence type="ECO:0000256" key="5">
    <source>
        <dbReference type="ARBA" id="ARBA00023043"/>
    </source>
</evidence>
<feature type="compositionally biased region" description="Low complexity" evidence="8">
    <location>
        <begin position="363"/>
        <end position="392"/>
    </location>
</feature>
<feature type="domain" description="PGG" evidence="10">
    <location>
        <begin position="308"/>
        <end position="341"/>
    </location>
</feature>
<keyword evidence="6 9" id="KW-0472">Membrane</keyword>
<dbReference type="EMBL" id="JACEFO010001827">
    <property type="protein sequence ID" value="KAF8700439.1"/>
    <property type="molecule type" value="Genomic_DNA"/>
</dbReference>
<evidence type="ECO:0000256" key="9">
    <source>
        <dbReference type="SAM" id="Phobius"/>
    </source>
</evidence>
<dbReference type="InterPro" id="IPR026961">
    <property type="entry name" value="PGG_dom"/>
</dbReference>
<dbReference type="Pfam" id="PF13962">
    <property type="entry name" value="PGG"/>
    <property type="match status" value="1"/>
</dbReference>
<proteinExistence type="predicted"/>
<dbReference type="GO" id="GO:0005886">
    <property type="term" value="C:plasma membrane"/>
    <property type="evidence" value="ECO:0007669"/>
    <property type="project" value="TreeGrafter"/>
</dbReference>
<keyword evidence="12" id="KW-1185">Reference proteome</keyword>
<protein>
    <recommendedName>
        <fullName evidence="10">PGG domain-containing protein</fullName>
    </recommendedName>
</protein>
<gene>
    <name evidence="11" type="ORF">HU200_034379</name>
</gene>
<sequence>MRAGGADADAALRATNRLGATALYEAVRNGDAETVQLLATEAPELAALTTDDGGVSPLYLAAMNGSAKMVRALLRRSPDGTTSPVASFAGPEGRTALHAAAAKSKEIVQEILAWEQGPALLSKADSSGKTPLHYAVSHSQHGVLLLLLNAEASLARVPDNQELVDGKGRNFLHCAIEHDQENVVRFFCRDDRLAILLNAMDYEGNTPLHLAVKCGHPRMVSSLLQTVTVDVGITNRDGLTAADLAYSHLEPGLQYFLNPRAVVKNCLYWTRAPVTLGTGGNHVQLHSRMSKITPATGHEDDHKDIDGITATTTIASVLIATVTFAAAFTVPGGYAADDHRARRARPFWPGGSRSGRSWRRTPWRSSAPSWPPASSSTAARGRSRRPSAASTSGRRRGSCRPPRSSWSPPSRSGSTPSSARPTGGW</sequence>
<reference evidence="11" key="1">
    <citation type="submission" date="2020-07" db="EMBL/GenBank/DDBJ databases">
        <title>Genome sequence and genetic diversity analysis of an under-domesticated orphan crop, white fonio (Digitaria exilis).</title>
        <authorList>
            <person name="Bennetzen J.L."/>
            <person name="Chen S."/>
            <person name="Ma X."/>
            <person name="Wang X."/>
            <person name="Yssel A.E.J."/>
            <person name="Chaluvadi S.R."/>
            <person name="Johnson M."/>
            <person name="Gangashetty P."/>
            <person name="Hamidou F."/>
            <person name="Sanogo M.D."/>
            <person name="Zwaenepoel A."/>
            <person name="Wallace J."/>
            <person name="Van De Peer Y."/>
            <person name="Van Deynze A."/>
        </authorList>
    </citation>
    <scope>NUCLEOTIDE SEQUENCE</scope>
    <source>
        <tissue evidence="11">Leaves</tissue>
    </source>
</reference>
<evidence type="ECO:0000313" key="11">
    <source>
        <dbReference type="EMBL" id="KAF8700439.1"/>
    </source>
</evidence>
<feature type="compositionally biased region" description="Low complexity" evidence="8">
    <location>
        <begin position="399"/>
        <end position="425"/>
    </location>
</feature>
<keyword evidence="3" id="KW-0677">Repeat</keyword>
<dbReference type="Gene3D" id="1.25.40.20">
    <property type="entry name" value="Ankyrin repeat-containing domain"/>
    <property type="match status" value="2"/>
</dbReference>
<dbReference type="InterPro" id="IPR036770">
    <property type="entry name" value="Ankyrin_rpt-contain_sf"/>
</dbReference>
<dbReference type="SUPFAM" id="SSF48403">
    <property type="entry name" value="Ankyrin repeat"/>
    <property type="match status" value="1"/>
</dbReference>